<keyword evidence="2" id="KW-0808">Transferase</keyword>
<dbReference type="InterPro" id="IPR049625">
    <property type="entry name" value="Glyco_transf_61_cat"/>
</dbReference>
<feature type="domain" description="Glycosyltransferase 61 catalytic" evidence="6">
    <location>
        <begin position="323"/>
        <end position="416"/>
    </location>
</feature>
<dbReference type="Proteomes" id="UP001530377">
    <property type="component" value="Unassembled WGS sequence"/>
</dbReference>
<feature type="chain" id="PRO_5044753990" description="Glycosyltransferase 61 catalytic domain-containing protein" evidence="5">
    <location>
        <begin position="28"/>
        <end position="595"/>
    </location>
</feature>
<keyword evidence="5" id="KW-0732">Signal</keyword>
<evidence type="ECO:0000256" key="4">
    <source>
        <dbReference type="SAM" id="MobiDB-lite"/>
    </source>
</evidence>
<reference evidence="7 8" key="1">
    <citation type="submission" date="2024-10" db="EMBL/GenBank/DDBJ databases">
        <title>Updated reference genomes for cyclostephanoid diatoms.</title>
        <authorList>
            <person name="Roberts W.R."/>
            <person name="Alverson A.J."/>
        </authorList>
    </citation>
    <scope>NUCLEOTIDE SEQUENCE [LARGE SCALE GENOMIC DNA]</scope>
    <source>
        <strain evidence="7 8">AJA228-03</strain>
    </source>
</reference>
<keyword evidence="8" id="KW-1185">Reference proteome</keyword>
<proteinExistence type="predicted"/>
<dbReference type="PANTHER" id="PTHR20961">
    <property type="entry name" value="GLYCOSYLTRANSFERASE"/>
    <property type="match status" value="1"/>
</dbReference>
<evidence type="ECO:0000256" key="1">
    <source>
        <dbReference type="ARBA" id="ARBA00022676"/>
    </source>
</evidence>
<dbReference type="AlphaFoldDB" id="A0ABD3RYA5"/>
<name>A0ABD3RYA5_9STRA</name>
<evidence type="ECO:0000259" key="6">
    <source>
        <dbReference type="Pfam" id="PF04577"/>
    </source>
</evidence>
<gene>
    <name evidence="7" type="ORF">ACHAXA_009511</name>
</gene>
<feature type="region of interest" description="Disordered" evidence="4">
    <location>
        <begin position="28"/>
        <end position="56"/>
    </location>
</feature>
<keyword evidence="1" id="KW-0328">Glycosyltransferase</keyword>
<dbReference type="EMBL" id="JALLPB020000113">
    <property type="protein sequence ID" value="KAL3817224.1"/>
    <property type="molecule type" value="Genomic_DNA"/>
</dbReference>
<sequence>MRRGLTALPTALLICAIGLRRYSPNLGRRNNRGTDWDDRYLTGDGPPPPPTTTSTSTAKYFWEREGSSCIHVDDVCGHGSGWFYGPSSGHREASLHQPSILLVQNYSDLIETHIYLDGLMIDGRIRFSVNSSSSTTRHGNYDDSTCSYSPVPNHLVVQSAYNDMMGEFYSRTILGLNRWMRDFPTSSHEDVQTYIHFIDRRKGRILEGHELFLGGLPNNGIFDSFAALMPKNDTCQCYERLIFCGYVVKDGITTTSMIDADEGTIIFAPGQSITNPKTDKLDWRDAGDKYRILRTELIDTYSRKWPDLNERIVQYQKRILIQRGIILNDDPSDVIDWKIVGLTHRRARRVWLNIDDVVTTCNEKFRLHRIVCITINVEAAKSAEEQLLMHRSLHAVVGVHGAQLTQAILLPTHAYVLELLPWVPYYLWGEWVTTTHVPTPLGVIFTGTDLNHVGHPLGRDSVPLCLHVNSSDVEADRLCLMNQTSGVMDRFRWADRDYIVSPRTIEEFVSTFLLNDDDTICDEMRKRAERTSFVLYNAFCKSGGSPSTFIAQQYYREKNWMLPKKPHDMGQDLMIEKLNEGFLRKKRYPTEMQFK</sequence>
<dbReference type="Pfam" id="PF04577">
    <property type="entry name" value="Glyco_transf_61"/>
    <property type="match status" value="1"/>
</dbReference>
<comment type="caution">
    <text evidence="7">The sequence shown here is derived from an EMBL/GenBank/DDBJ whole genome shotgun (WGS) entry which is preliminary data.</text>
</comment>
<dbReference type="GO" id="GO:0016757">
    <property type="term" value="F:glycosyltransferase activity"/>
    <property type="evidence" value="ECO:0007669"/>
    <property type="project" value="UniProtKB-KW"/>
</dbReference>
<evidence type="ECO:0000313" key="7">
    <source>
        <dbReference type="EMBL" id="KAL3817224.1"/>
    </source>
</evidence>
<keyword evidence="3" id="KW-0325">Glycoprotein</keyword>
<evidence type="ECO:0000256" key="3">
    <source>
        <dbReference type="ARBA" id="ARBA00023180"/>
    </source>
</evidence>
<feature type="compositionally biased region" description="Basic and acidic residues" evidence="4">
    <location>
        <begin position="32"/>
        <end position="41"/>
    </location>
</feature>
<feature type="signal peptide" evidence="5">
    <location>
        <begin position="1"/>
        <end position="27"/>
    </location>
</feature>
<evidence type="ECO:0000313" key="8">
    <source>
        <dbReference type="Proteomes" id="UP001530377"/>
    </source>
</evidence>
<protein>
    <recommendedName>
        <fullName evidence="6">Glycosyltransferase 61 catalytic domain-containing protein</fullName>
    </recommendedName>
</protein>
<evidence type="ECO:0000256" key="2">
    <source>
        <dbReference type="ARBA" id="ARBA00022679"/>
    </source>
</evidence>
<organism evidence="7 8">
    <name type="scientific">Cyclostephanos tholiformis</name>
    <dbReference type="NCBI Taxonomy" id="382380"/>
    <lineage>
        <taxon>Eukaryota</taxon>
        <taxon>Sar</taxon>
        <taxon>Stramenopiles</taxon>
        <taxon>Ochrophyta</taxon>
        <taxon>Bacillariophyta</taxon>
        <taxon>Coscinodiscophyceae</taxon>
        <taxon>Thalassiosirophycidae</taxon>
        <taxon>Stephanodiscales</taxon>
        <taxon>Stephanodiscaceae</taxon>
        <taxon>Cyclostephanos</taxon>
    </lineage>
</organism>
<dbReference type="PANTHER" id="PTHR20961:SF140">
    <property type="entry name" value="GLYCOSYLTRANSFERASE"/>
    <property type="match status" value="1"/>
</dbReference>
<accession>A0ABD3RYA5</accession>
<evidence type="ECO:0000256" key="5">
    <source>
        <dbReference type="SAM" id="SignalP"/>
    </source>
</evidence>
<dbReference type="InterPro" id="IPR007657">
    <property type="entry name" value="Glycosyltransferase_61"/>
</dbReference>